<reference evidence="3 4" key="1">
    <citation type="submission" date="2021-04" db="EMBL/GenBank/DDBJ databases">
        <authorList>
            <person name="Ivanova A."/>
        </authorList>
    </citation>
    <scope>NUCLEOTIDE SEQUENCE [LARGE SCALE GENOMIC DNA]</scope>
    <source>
        <strain evidence="3 4">G18</strain>
    </source>
</reference>
<proteinExistence type="predicted"/>
<dbReference type="RefSeq" id="WP_210659705.1">
    <property type="nucleotide sequence ID" value="NZ_JAGKQQ010000001.1"/>
</dbReference>
<dbReference type="PROSITE" id="PS50151">
    <property type="entry name" value="UVR"/>
    <property type="match status" value="1"/>
</dbReference>
<feature type="domain" description="UVR" evidence="2">
    <location>
        <begin position="122"/>
        <end position="157"/>
    </location>
</feature>
<dbReference type="InterPro" id="IPR001943">
    <property type="entry name" value="UVR_dom"/>
</dbReference>
<keyword evidence="1" id="KW-0742">SOS response</keyword>
<sequence>MKCLRCPKQATYHITEVLPGDRFEEVHLCEDCAKKYLVEPQKKAAAGPTVDASEAAEEVFARPTCESCGLSYLEFRNHGRFGCAHDYDVFKGELLPLLESIHGDVRHVGKAPRRLPRAQGAQVELTALRRRLQQLVTEENYEEAARVRDRIKELENG</sequence>
<dbReference type="PANTHER" id="PTHR38430:SF1">
    <property type="entry name" value="PROTEIN-ARGININE KINASE ACTIVATOR PROTEIN"/>
    <property type="match status" value="1"/>
</dbReference>
<keyword evidence="1" id="KW-0227">DNA damage</keyword>
<evidence type="ECO:0000313" key="3">
    <source>
        <dbReference type="EMBL" id="MBP3959158.1"/>
    </source>
</evidence>
<dbReference type="Pfam" id="PF02151">
    <property type="entry name" value="UVR"/>
    <property type="match status" value="1"/>
</dbReference>
<name>A0ABS5C209_9BACT</name>
<evidence type="ECO:0000313" key="4">
    <source>
        <dbReference type="Proteomes" id="UP000676565"/>
    </source>
</evidence>
<organism evidence="3 4">
    <name type="scientific">Gemmata palustris</name>
    <dbReference type="NCBI Taxonomy" id="2822762"/>
    <lineage>
        <taxon>Bacteria</taxon>
        <taxon>Pseudomonadati</taxon>
        <taxon>Planctomycetota</taxon>
        <taxon>Planctomycetia</taxon>
        <taxon>Gemmatales</taxon>
        <taxon>Gemmataceae</taxon>
        <taxon>Gemmata</taxon>
    </lineage>
</organism>
<gene>
    <name evidence="3" type="ORF">J8F10_28270</name>
</gene>
<dbReference type="Gene3D" id="4.10.860.10">
    <property type="entry name" value="UVR domain"/>
    <property type="match status" value="1"/>
</dbReference>
<protein>
    <submittedName>
        <fullName evidence="3">UvrB/UvrC motif-containing protein</fullName>
    </submittedName>
</protein>
<comment type="caution">
    <text evidence="3">The sequence shown here is derived from an EMBL/GenBank/DDBJ whole genome shotgun (WGS) entry which is preliminary data.</text>
</comment>
<keyword evidence="4" id="KW-1185">Reference proteome</keyword>
<accession>A0ABS5C209</accession>
<dbReference type="InterPro" id="IPR025542">
    <property type="entry name" value="YacH"/>
</dbReference>
<dbReference type="PANTHER" id="PTHR38430">
    <property type="entry name" value="PROTEIN-ARGININE KINASE ACTIVATOR PROTEIN"/>
    <property type="match status" value="1"/>
</dbReference>
<dbReference type="InterPro" id="IPR036876">
    <property type="entry name" value="UVR_dom_sf"/>
</dbReference>
<evidence type="ECO:0000259" key="2">
    <source>
        <dbReference type="PROSITE" id="PS50151"/>
    </source>
</evidence>
<evidence type="ECO:0000256" key="1">
    <source>
        <dbReference type="ARBA" id="ARBA00023236"/>
    </source>
</evidence>
<dbReference type="PIRSF" id="PIRSF015034">
    <property type="entry name" value="YacH"/>
    <property type="match status" value="1"/>
</dbReference>
<dbReference type="EMBL" id="JAGKQQ010000001">
    <property type="protein sequence ID" value="MBP3959158.1"/>
    <property type="molecule type" value="Genomic_DNA"/>
</dbReference>
<dbReference type="SUPFAM" id="SSF46600">
    <property type="entry name" value="C-terminal UvrC-binding domain of UvrB"/>
    <property type="match status" value="1"/>
</dbReference>
<dbReference type="Proteomes" id="UP000676565">
    <property type="component" value="Unassembled WGS sequence"/>
</dbReference>